<name>A0A6N4SLX8_TALPI</name>
<sequence>MSVPRGLCLVLDDSVDTDGSARPRKRRSIAASESVVPDLEAASLKDGLRFVALVDIGSLDPCWGRGLEANRSLMEKHVDALITHIRQSDRRFDVINRCQASAADSVIEGLMNSVPADKRHLLRNFDARSPTDLAIIDVSGSAIKLESGQHRRAAVMKINGLAVQATTGVFRDSGLDETKMSTMWPVKFYSAEFLTDHPLSLVSLRCNMDTAKQKNFFGDDMAIVHRSWNVITTEARRAILSSQKSFVDFLNGWHPPKQYRSHHVASSFETRPLARMDPNNHFIPVGSGNARGQPTDRCLNICTAGTVCLLKNP</sequence>
<evidence type="ECO:0000313" key="2">
    <source>
        <dbReference type="Proteomes" id="UP000053095"/>
    </source>
</evidence>
<reference evidence="2" key="1">
    <citation type="journal article" date="2015" name="Genome Announc.">
        <title>Draft genome sequence of Talaromyces cellulolyticus strain Y-94, a source of lignocellulosic biomass-degrading enzymes.</title>
        <authorList>
            <person name="Fujii T."/>
            <person name="Koike H."/>
            <person name="Sawayama S."/>
            <person name="Yano S."/>
            <person name="Inoue H."/>
        </authorList>
    </citation>
    <scope>NUCLEOTIDE SEQUENCE [LARGE SCALE GENOMIC DNA]</scope>
    <source>
        <strain evidence="2">Y-94</strain>
    </source>
</reference>
<dbReference type="Proteomes" id="UP000053095">
    <property type="component" value="Unassembled WGS sequence"/>
</dbReference>
<keyword evidence="2" id="KW-1185">Reference proteome</keyword>
<accession>A0A6N4SLX8</accession>
<dbReference type="EMBL" id="DF933835">
    <property type="protein sequence ID" value="GAM40726.1"/>
    <property type="molecule type" value="Genomic_DNA"/>
</dbReference>
<proteinExistence type="predicted"/>
<gene>
    <name evidence="1" type="ORF">TCE0_039r13299</name>
</gene>
<evidence type="ECO:0000313" key="1">
    <source>
        <dbReference type="EMBL" id="GAM40726.1"/>
    </source>
</evidence>
<comment type="caution">
    <text evidence="1">The sequence shown here is derived from an EMBL/GenBank/DDBJ whole genome shotgun (WGS) entry which is preliminary data.</text>
</comment>
<protein>
    <submittedName>
        <fullName evidence="1">Uncharacterized protein</fullName>
    </submittedName>
</protein>
<organism evidence="1 2">
    <name type="scientific">Talaromyces pinophilus</name>
    <name type="common">Penicillium pinophilum</name>
    <dbReference type="NCBI Taxonomy" id="128442"/>
    <lineage>
        <taxon>Eukaryota</taxon>
        <taxon>Fungi</taxon>
        <taxon>Dikarya</taxon>
        <taxon>Ascomycota</taxon>
        <taxon>Pezizomycotina</taxon>
        <taxon>Eurotiomycetes</taxon>
        <taxon>Eurotiomycetidae</taxon>
        <taxon>Eurotiales</taxon>
        <taxon>Trichocomaceae</taxon>
        <taxon>Talaromyces</taxon>
        <taxon>Talaromyces sect. Talaromyces</taxon>
    </lineage>
</organism>
<dbReference type="AlphaFoldDB" id="A0A6N4SLX8"/>